<sequence length="105" mass="12003">MQPCRNNIAVNRFCFMTLQPCARSNYIYRCITRLCGKPGSGRWPSERICPVQFPRASGGALQESQKLRGVDVQNGVSVGDREAYCEWFYLLNFTAQCLRLNFLSK</sequence>
<reference evidence="1" key="1">
    <citation type="journal article" date="2012" name="Proc. Natl. Acad. Sci. U.S.A.">
        <title>Antigenic diversity is generated by distinct evolutionary mechanisms in African trypanosome species.</title>
        <authorList>
            <person name="Jackson A.P."/>
            <person name="Berry A."/>
            <person name="Aslett M."/>
            <person name="Allison H.C."/>
            <person name="Burton P."/>
            <person name="Vavrova-Anderson J."/>
            <person name="Brown R."/>
            <person name="Browne H."/>
            <person name="Corton N."/>
            <person name="Hauser H."/>
            <person name="Gamble J."/>
            <person name="Gilderthorp R."/>
            <person name="Marcello L."/>
            <person name="McQuillan J."/>
            <person name="Otto T.D."/>
            <person name="Quail M.A."/>
            <person name="Sanders M.J."/>
            <person name="van Tonder A."/>
            <person name="Ginger M.L."/>
            <person name="Field M.C."/>
            <person name="Barry J.D."/>
            <person name="Hertz-Fowler C."/>
            <person name="Berriman M."/>
        </authorList>
    </citation>
    <scope>NUCLEOTIDE SEQUENCE</scope>
    <source>
        <strain evidence="1">Y486</strain>
    </source>
</reference>
<gene>
    <name evidence="1" type="ORF">TVY486_0807010</name>
</gene>
<accession>G0TZR6</accession>
<protein>
    <submittedName>
        <fullName evidence="1">Uncharacterized protein</fullName>
    </submittedName>
</protein>
<evidence type="ECO:0000313" key="1">
    <source>
        <dbReference type="EMBL" id="CCC50094.1"/>
    </source>
</evidence>
<proteinExistence type="predicted"/>
<dbReference type="EMBL" id="HE573024">
    <property type="protein sequence ID" value="CCC50094.1"/>
    <property type="molecule type" value="Genomic_DNA"/>
</dbReference>
<organism evidence="1">
    <name type="scientific">Trypanosoma vivax (strain Y486)</name>
    <dbReference type="NCBI Taxonomy" id="1055687"/>
    <lineage>
        <taxon>Eukaryota</taxon>
        <taxon>Discoba</taxon>
        <taxon>Euglenozoa</taxon>
        <taxon>Kinetoplastea</taxon>
        <taxon>Metakinetoplastina</taxon>
        <taxon>Trypanosomatida</taxon>
        <taxon>Trypanosomatidae</taxon>
        <taxon>Trypanosoma</taxon>
        <taxon>Duttonella</taxon>
    </lineage>
</organism>
<name>G0TZR6_TRYVY</name>
<dbReference type="AlphaFoldDB" id="G0TZR6"/>
<dbReference type="VEuPathDB" id="TriTrypDB:TvY486_0807010"/>